<gene>
    <name evidence="1" type="ORF">VKT23_018630</name>
</gene>
<reference evidence="1 2" key="1">
    <citation type="submission" date="2024-01" db="EMBL/GenBank/DDBJ databases">
        <title>A draft genome for the cacao thread blight pathogen Marasmiellus scandens.</title>
        <authorList>
            <person name="Baruah I.K."/>
            <person name="Leung J."/>
            <person name="Bukari Y."/>
            <person name="Amoako-Attah I."/>
            <person name="Meinhardt L.W."/>
            <person name="Bailey B.A."/>
            <person name="Cohen S.P."/>
        </authorList>
    </citation>
    <scope>NUCLEOTIDE SEQUENCE [LARGE SCALE GENOMIC DNA]</scope>
    <source>
        <strain evidence="1 2">GH-19</strain>
    </source>
</reference>
<proteinExistence type="predicted"/>
<keyword evidence="2" id="KW-1185">Reference proteome</keyword>
<dbReference type="EMBL" id="JBANRG010000086">
    <property type="protein sequence ID" value="KAK7437385.1"/>
    <property type="molecule type" value="Genomic_DNA"/>
</dbReference>
<comment type="caution">
    <text evidence="1">The sequence shown here is derived from an EMBL/GenBank/DDBJ whole genome shotgun (WGS) entry which is preliminary data.</text>
</comment>
<evidence type="ECO:0000313" key="1">
    <source>
        <dbReference type="EMBL" id="KAK7437385.1"/>
    </source>
</evidence>
<sequence length="348" mass="39951">MLAKRALEVPIQGSTEKAENFTCRVFHPNQQNLRVFILVMLRQYTRCIHDFQNNLVHAGKRGFSQSSVNKRFSQPSLTTFIPKQLKPTDYVNLSGLLRPQVKYRTVQLQPFYESAEKFRLNNPGRKHNYIPFPPNTSGFYYLHKPTGNVPKFAGGIRFRICPSNDPMSFERGSDLLLSRGLPWQITNWILALDYVHWGMELVSSGEMDIEIIELCQKLAKEAKLKHTPRQTVVYALKQPFSMTFGRRTARIWVANEGKLVAFTLWNDILSPYTVQSLNDQIEETALVCFDMEKGNLVLRLLSVPPAYKGKMEYSVGNTMVDFVYRGKTHGDKAIDALDIIRTSTFTYP</sequence>
<evidence type="ECO:0000313" key="2">
    <source>
        <dbReference type="Proteomes" id="UP001498398"/>
    </source>
</evidence>
<dbReference type="Proteomes" id="UP001498398">
    <property type="component" value="Unassembled WGS sequence"/>
</dbReference>
<organism evidence="1 2">
    <name type="scientific">Marasmiellus scandens</name>
    <dbReference type="NCBI Taxonomy" id="2682957"/>
    <lineage>
        <taxon>Eukaryota</taxon>
        <taxon>Fungi</taxon>
        <taxon>Dikarya</taxon>
        <taxon>Basidiomycota</taxon>
        <taxon>Agaricomycotina</taxon>
        <taxon>Agaricomycetes</taxon>
        <taxon>Agaricomycetidae</taxon>
        <taxon>Agaricales</taxon>
        <taxon>Marasmiineae</taxon>
        <taxon>Omphalotaceae</taxon>
        <taxon>Marasmiellus</taxon>
    </lineage>
</organism>
<protein>
    <submittedName>
        <fullName evidence="1">Uncharacterized protein</fullName>
    </submittedName>
</protein>
<name>A0ABR1ISY9_9AGAR</name>
<accession>A0ABR1ISY9</accession>